<proteinExistence type="evidence at transcript level"/>
<evidence type="ECO:0000256" key="1">
    <source>
        <dbReference type="SAM" id="Phobius"/>
    </source>
</evidence>
<evidence type="ECO:0000313" key="2">
    <source>
        <dbReference type="EMBL" id="ABC86338.1"/>
    </source>
</evidence>
<sequence length="141" mass="15555">MMRSAVMTAIGITEFGHAARAIVLIVIIILLVVVAILRIIVLVAVIVATILARLLQILDEPQHGLLQQSRMLGGGHIDGRLRYLCVDNYRELLLHLLHPPLALLLAKQRVHTDKGVHLVRLLVDLQIALRLQVDDVPVAGE</sequence>
<keyword evidence="1" id="KW-0812">Transmembrane</keyword>
<keyword evidence="1" id="KW-0472">Membrane</keyword>
<dbReference type="EMBL" id="BT024276">
    <property type="protein sequence ID" value="ABC86338.1"/>
    <property type="molecule type" value="mRNA"/>
</dbReference>
<protein>
    <submittedName>
        <fullName evidence="2">IP14648p</fullName>
    </submittedName>
</protein>
<dbReference type="AlphaFoldDB" id="Q29QW4"/>
<reference evidence="2" key="1">
    <citation type="submission" date="2006-01" db="EMBL/GenBank/DDBJ databases">
        <authorList>
            <person name="Stapleton M."/>
            <person name="Carlson J."/>
            <person name="Chavez C."/>
            <person name="Frise E."/>
            <person name="George R."/>
            <person name="Pacleb J."/>
            <person name="Park S."/>
            <person name="Wan K."/>
            <person name="Yu C."/>
            <person name="Celniker S."/>
        </authorList>
    </citation>
    <scope>NUCLEOTIDE SEQUENCE</scope>
</reference>
<keyword evidence="1" id="KW-1133">Transmembrane helix</keyword>
<feature type="transmembrane region" description="Helical" evidence="1">
    <location>
        <begin position="21"/>
        <end position="52"/>
    </location>
</feature>
<name>Q29QW4_DROME</name>
<organism evidence="2">
    <name type="scientific">Drosophila melanogaster</name>
    <name type="common">Fruit fly</name>
    <dbReference type="NCBI Taxonomy" id="7227"/>
    <lineage>
        <taxon>Eukaryota</taxon>
        <taxon>Metazoa</taxon>
        <taxon>Ecdysozoa</taxon>
        <taxon>Arthropoda</taxon>
        <taxon>Hexapoda</taxon>
        <taxon>Insecta</taxon>
        <taxon>Pterygota</taxon>
        <taxon>Neoptera</taxon>
        <taxon>Endopterygota</taxon>
        <taxon>Diptera</taxon>
        <taxon>Brachycera</taxon>
        <taxon>Muscomorpha</taxon>
        <taxon>Ephydroidea</taxon>
        <taxon>Drosophilidae</taxon>
        <taxon>Drosophila</taxon>
        <taxon>Sophophora</taxon>
    </lineage>
</organism>
<accession>Q29QW4</accession>